<sequence length="330" mass="38922">MKYFKYKPINKYTIDSLVFNYYWAASAESMNDVFEGDSVLDNIEKEISHIKDGPKKDNFILENKKLILSTKKTLGLFCLTQDSKNILMWSHYGDSFRGICIEYNDNILAKLKDHKSQKYTVNYKNKIPNISFHKLYSDNSSDYRRLKQTLIGTKAKCWSYEKEIRLIHDGVNAFDYIPEAIEAIYFGYKFPKEESLKIIRALKDQNVKYYKMAKGNYLIKYEELPDIPSFTHYLWESDKFGEFEYNFELENFQKMVAGGKGRLTVFTKEIISEDLANDFYNSMSNGFFKDLAIKEVFFKLENNPINDSMPAYYCFKNNTKPVFTDNRSLY</sequence>
<reference evidence="1 2" key="1">
    <citation type="submission" date="2011-11" db="EMBL/GenBank/DDBJ databases">
        <title>The Genome Sequence of Myroides odoratimimus CIP 101113.</title>
        <authorList>
            <person name="Earl A."/>
            <person name="Ward D."/>
            <person name="Feldgarden M."/>
            <person name="Gevers D."/>
            <person name="Huys G."/>
            <person name="Young S.K."/>
            <person name="Zeng Q."/>
            <person name="Gargeya S."/>
            <person name="Fitzgerald M."/>
            <person name="Haas B."/>
            <person name="Abouelleil A."/>
            <person name="Alvarado L."/>
            <person name="Arachchi H.M."/>
            <person name="Berlin A."/>
            <person name="Brown A."/>
            <person name="Chapman S.B."/>
            <person name="Chen Z."/>
            <person name="Dunbar C."/>
            <person name="Freedman E."/>
            <person name="Gearin G."/>
            <person name="Goldberg J."/>
            <person name="Griggs A."/>
            <person name="Gujja S."/>
            <person name="Heiman D."/>
            <person name="Howarth C."/>
            <person name="Larson L."/>
            <person name="Lui A."/>
            <person name="MacDonald P.J.P."/>
            <person name="Montmayeur A."/>
            <person name="Murphy C."/>
            <person name="Neiman D."/>
            <person name="Pearson M."/>
            <person name="Priest M."/>
            <person name="Roberts A."/>
            <person name="Saif S."/>
            <person name="Shea T."/>
            <person name="Shenoy N."/>
            <person name="Sisk P."/>
            <person name="Stolte C."/>
            <person name="Sykes S."/>
            <person name="Wortman J."/>
            <person name="Nusbaum C."/>
            <person name="Birren B."/>
        </authorList>
    </citation>
    <scope>NUCLEOTIDE SEQUENCE [LARGE SCALE GENOMIC DNA]</scope>
    <source>
        <strain evidence="1 2">CIP 101113</strain>
    </source>
</reference>
<proteinExistence type="predicted"/>
<dbReference type="RefSeq" id="WP_006262967.1">
    <property type="nucleotide sequence ID" value="NZ_JH590837.1"/>
</dbReference>
<comment type="caution">
    <text evidence="1">The sequence shown here is derived from an EMBL/GenBank/DDBJ whole genome shotgun (WGS) entry which is preliminary data.</text>
</comment>
<dbReference type="EMBL" id="AGEE01000008">
    <property type="protein sequence ID" value="EHO13839.1"/>
    <property type="molecule type" value="Genomic_DNA"/>
</dbReference>
<name>A0AAV3F6M0_9FLAO</name>
<evidence type="ECO:0000313" key="2">
    <source>
        <dbReference type="Proteomes" id="UP000004834"/>
    </source>
</evidence>
<dbReference type="Proteomes" id="UP000004834">
    <property type="component" value="Unassembled WGS sequence"/>
</dbReference>
<dbReference type="InterPro" id="IPR021352">
    <property type="entry name" value="DUF2971"/>
</dbReference>
<accession>A0AAV3F6M0</accession>
<gene>
    <name evidence="1" type="ORF">HMPREF9715_00913</name>
</gene>
<dbReference type="AlphaFoldDB" id="A0AAV3F6M0"/>
<dbReference type="Pfam" id="PF11185">
    <property type="entry name" value="DUF2971"/>
    <property type="match status" value="1"/>
</dbReference>
<evidence type="ECO:0008006" key="3">
    <source>
        <dbReference type="Google" id="ProtNLM"/>
    </source>
</evidence>
<organism evidence="1 2">
    <name type="scientific">Myroides odoratimimus CIP 101113</name>
    <dbReference type="NCBI Taxonomy" id="883154"/>
    <lineage>
        <taxon>Bacteria</taxon>
        <taxon>Pseudomonadati</taxon>
        <taxon>Bacteroidota</taxon>
        <taxon>Flavobacteriia</taxon>
        <taxon>Flavobacteriales</taxon>
        <taxon>Flavobacteriaceae</taxon>
        <taxon>Myroides</taxon>
    </lineage>
</organism>
<evidence type="ECO:0000313" key="1">
    <source>
        <dbReference type="EMBL" id="EHO13839.1"/>
    </source>
</evidence>
<protein>
    <recommendedName>
        <fullName evidence="3">DUF2971 domain-containing protein</fullName>
    </recommendedName>
</protein>